<sequence>MKLSDIDFSAISRMMNGLSDDERAQLDSMANDMIASMQPKPEEEEPSVDYSEGLGLSDIYQELDGRTLDFLEQAWDLESFYEDTEADFSASVLFLQKALLNELRHHTLEARMMSLPQIMQLEQWQDLQSALLPVQTALYRAEYDVVSREELQAVKAQVLPLLLEVAGLQEEMPEEQG</sequence>
<keyword evidence="2" id="KW-1185">Reference proteome</keyword>
<reference evidence="1 2" key="1">
    <citation type="journal article" date="2016" name="Gut Pathog.">
        <title>Whole genome sequencing of "Faecalibaculum rodentium" ALO17, isolated from C57BL/6J laboratory mouse feces.</title>
        <authorList>
            <person name="Lim S."/>
            <person name="Chang D.H."/>
            <person name="Ahn S."/>
            <person name="Kim B.C."/>
        </authorList>
    </citation>
    <scope>NUCLEOTIDE SEQUENCE [LARGE SCALE GENOMIC DNA]</scope>
    <source>
        <strain evidence="1 2">Alo17</strain>
    </source>
</reference>
<dbReference type="KEGG" id="fro:AALO17_26040"/>
<proteinExistence type="predicted"/>
<dbReference type="STRING" id="1702221.AALO17_26040"/>
<dbReference type="AlphaFoldDB" id="A0A140DYL1"/>
<name>A0A140DYL1_9FIRM</name>
<accession>A0A140DYL1</accession>
<dbReference type="Proteomes" id="UP000069771">
    <property type="component" value="Chromosome"/>
</dbReference>
<evidence type="ECO:0000313" key="1">
    <source>
        <dbReference type="EMBL" id="AMK55738.1"/>
    </source>
</evidence>
<organism evidence="1 2">
    <name type="scientific">Faecalibaculum rodentium</name>
    <dbReference type="NCBI Taxonomy" id="1702221"/>
    <lineage>
        <taxon>Bacteria</taxon>
        <taxon>Bacillati</taxon>
        <taxon>Bacillota</taxon>
        <taxon>Erysipelotrichia</taxon>
        <taxon>Erysipelotrichales</taxon>
        <taxon>Erysipelotrichaceae</taxon>
        <taxon>Faecalibaculum</taxon>
    </lineage>
</organism>
<dbReference type="EMBL" id="CP011391">
    <property type="protein sequence ID" value="AMK55738.1"/>
    <property type="molecule type" value="Genomic_DNA"/>
</dbReference>
<protein>
    <submittedName>
        <fullName evidence="1">Uncharacterized protein</fullName>
    </submittedName>
</protein>
<evidence type="ECO:0000313" key="2">
    <source>
        <dbReference type="Proteomes" id="UP000069771"/>
    </source>
</evidence>
<gene>
    <name evidence="1" type="ORF">AALO17_26040</name>
</gene>
<dbReference type="OrthoDB" id="1769577at2"/>
<dbReference type="GeneID" id="78479092"/>
<dbReference type="RefSeq" id="WP_067559724.1">
    <property type="nucleotide sequence ID" value="NZ_CAMNXC010000012.1"/>
</dbReference>